<name>A0A2A2TI13_9CYAN</name>
<dbReference type="Proteomes" id="UP000218238">
    <property type="component" value="Unassembled WGS sequence"/>
</dbReference>
<dbReference type="GO" id="GO:0008703">
    <property type="term" value="F:5-amino-6-(5-phosphoribosylamino)uracil reductase activity"/>
    <property type="evidence" value="ECO:0007669"/>
    <property type="project" value="InterPro"/>
</dbReference>
<dbReference type="PANTHER" id="PTHR38011:SF7">
    <property type="entry name" value="2,5-DIAMINO-6-RIBOSYLAMINO-4(3H)-PYRIMIDINONE 5'-PHOSPHATE REDUCTASE"/>
    <property type="match status" value="1"/>
</dbReference>
<dbReference type="GO" id="GO:0009231">
    <property type="term" value="P:riboflavin biosynthetic process"/>
    <property type="evidence" value="ECO:0007669"/>
    <property type="project" value="InterPro"/>
</dbReference>
<dbReference type="OrthoDB" id="9800865at2"/>
<keyword evidence="6" id="KW-1185">Reference proteome</keyword>
<comment type="pathway">
    <text evidence="1">Cofactor biosynthesis; riboflavin biosynthesis.</text>
</comment>
<dbReference type="InterPro" id="IPR002734">
    <property type="entry name" value="RibDG_C"/>
</dbReference>
<evidence type="ECO:0000256" key="2">
    <source>
        <dbReference type="ARBA" id="ARBA00022857"/>
    </source>
</evidence>
<comment type="caution">
    <text evidence="5">The sequence shown here is derived from an EMBL/GenBank/DDBJ whole genome shotgun (WGS) entry which is preliminary data.</text>
</comment>
<dbReference type="Pfam" id="PF01872">
    <property type="entry name" value="RibD_C"/>
    <property type="match status" value="1"/>
</dbReference>
<keyword evidence="3" id="KW-0560">Oxidoreductase</keyword>
<dbReference type="EMBL" id="NTFS01000147">
    <property type="protein sequence ID" value="PAX53370.1"/>
    <property type="molecule type" value="Genomic_DNA"/>
</dbReference>
<evidence type="ECO:0000256" key="1">
    <source>
        <dbReference type="ARBA" id="ARBA00005104"/>
    </source>
</evidence>
<evidence type="ECO:0000259" key="4">
    <source>
        <dbReference type="Pfam" id="PF01872"/>
    </source>
</evidence>
<proteinExistence type="predicted"/>
<sequence>MFLHRSYVTVILAMSADGKIADFKSSPAKFGSKLDKAHLENQIAISDAALFGAATLRAYGTTLTVSNPDLLQQREKADKPSQPLHIVITESAKLNPEIRFFQQPVRRWLLTTHVGADFWYDRQEFEKVLVFERNSGKINGKTNQRIDLIAALESFKQEGIENLAVLGGGTLVASMFELDLIDELWLTVCPLVLGGLTAPTPVEGNGSLENLAPRLELMEVRTAENEVFLHYRVKRE</sequence>
<dbReference type="InterPro" id="IPR050765">
    <property type="entry name" value="Riboflavin_Biosynth_HTPR"/>
</dbReference>
<evidence type="ECO:0000313" key="5">
    <source>
        <dbReference type="EMBL" id="PAX53370.1"/>
    </source>
</evidence>
<dbReference type="Gene3D" id="3.40.430.10">
    <property type="entry name" value="Dihydrofolate Reductase, subunit A"/>
    <property type="match status" value="1"/>
</dbReference>
<dbReference type="PANTHER" id="PTHR38011">
    <property type="entry name" value="DIHYDROFOLATE REDUCTASE FAMILY PROTEIN (AFU_ORTHOLOGUE AFUA_8G06820)"/>
    <property type="match status" value="1"/>
</dbReference>
<reference evidence="5 6" key="1">
    <citation type="submission" date="2017-08" db="EMBL/GenBank/DDBJ databases">
        <title>Draft genome sequence of filamentous cyanobacterium Calothrix elsteri CCALA 953.</title>
        <authorList>
            <person name="Gagunashvili A.N."/>
            <person name="Elster J."/>
            <person name="Andresson O.S."/>
        </authorList>
    </citation>
    <scope>NUCLEOTIDE SEQUENCE [LARGE SCALE GENOMIC DNA]</scope>
    <source>
        <strain evidence="5 6">CCALA 953</strain>
    </source>
</reference>
<evidence type="ECO:0000256" key="3">
    <source>
        <dbReference type="ARBA" id="ARBA00023002"/>
    </source>
</evidence>
<keyword evidence="2" id="KW-0521">NADP</keyword>
<dbReference type="AlphaFoldDB" id="A0A2A2TI13"/>
<dbReference type="InterPro" id="IPR024072">
    <property type="entry name" value="DHFR-like_dom_sf"/>
</dbReference>
<organism evidence="5 6">
    <name type="scientific">Brunnivagina elsteri CCALA 953</name>
    <dbReference type="NCBI Taxonomy" id="987040"/>
    <lineage>
        <taxon>Bacteria</taxon>
        <taxon>Bacillati</taxon>
        <taxon>Cyanobacteriota</taxon>
        <taxon>Cyanophyceae</taxon>
        <taxon>Nostocales</taxon>
        <taxon>Calotrichaceae</taxon>
        <taxon>Brunnivagina</taxon>
    </lineage>
</organism>
<protein>
    <submittedName>
        <fullName evidence="5">Riboflavin deaminase</fullName>
    </submittedName>
</protein>
<feature type="domain" description="Bacterial bifunctional deaminase-reductase C-terminal" evidence="4">
    <location>
        <begin position="7"/>
        <end position="227"/>
    </location>
</feature>
<dbReference type="RefSeq" id="WP_095722341.1">
    <property type="nucleotide sequence ID" value="NZ_NTFS01000147.1"/>
</dbReference>
<gene>
    <name evidence="5" type="ORF">CK510_14320</name>
</gene>
<accession>A0A2A2TI13</accession>
<evidence type="ECO:0000313" key="6">
    <source>
        <dbReference type="Proteomes" id="UP000218238"/>
    </source>
</evidence>
<dbReference type="SUPFAM" id="SSF53597">
    <property type="entry name" value="Dihydrofolate reductase-like"/>
    <property type="match status" value="1"/>
</dbReference>